<evidence type="ECO:0000313" key="3">
    <source>
        <dbReference type="EMBL" id="TCS93762.1"/>
    </source>
</evidence>
<feature type="compositionally biased region" description="Basic residues" evidence="1">
    <location>
        <begin position="123"/>
        <end position="138"/>
    </location>
</feature>
<feature type="chain" id="PRO_5030099227" description="Spy/CpxP family protein refolding chaperone" evidence="2">
    <location>
        <begin position="22"/>
        <end position="146"/>
    </location>
</feature>
<feature type="signal peptide" evidence="2">
    <location>
        <begin position="1"/>
        <end position="21"/>
    </location>
</feature>
<name>A0A4R3L3D4_9GAMM</name>
<protein>
    <recommendedName>
        <fullName evidence="5">Spy/CpxP family protein refolding chaperone</fullName>
    </recommendedName>
</protein>
<gene>
    <name evidence="3" type="ORF">EDC25_12517</name>
</gene>
<feature type="region of interest" description="Disordered" evidence="1">
    <location>
        <begin position="111"/>
        <end position="146"/>
    </location>
</feature>
<dbReference type="AlphaFoldDB" id="A0A4R3L3D4"/>
<proteinExistence type="predicted"/>
<dbReference type="Proteomes" id="UP000294599">
    <property type="component" value="Unassembled WGS sequence"/>
</dbReference>
<reference evidence="3 4" key="1">
    <citation type="submission" date="2019-03" db="EMBL/GenBank/DDBJ databases">
        <title>Genomic Encyclopedia of Type Strains, Phase IV (KMG-IV): sequencing the most valuable type-strain genomes for metagenomic binning, comparative biology and taxonomic classification.</title>
        <authorList>
            <person name="Goeker M."/>
        </authorList>
    </citation>
    <scope>NUCLEOTIDE SEQUENCE [LARGE SCALE GENOMIC DNA]</scope>
    <source>
        <strain evidence="3 4">DSM 21944</strain>
    </source>
</reference>
<evidence type="ECO:0000256" key="1">
    <source>
        <dbReference type="SAM" id="MobiDB-lite"/>
    </source>
</evidence>
<dbReference type="RefSeq" id="WP_132577575.1">
    <property type="nucleotide sequence ID" value="NZ_JBHLWF010000080.1"/>
</dbReference>
<keyword evidence="4" id="KW-1185">Reference proteome</keyword>
<accession>A0A4R3L3D4</accession>
<sequence>MNKLMIATTLALGLATGFAVAQPSTGERAERTDRAERFEKMLDRRVERMTAELNLTQAQALQVRTIFAEQGAARRALHQRHREESMALHSEGQVKLSDVLNTEQKAKLESLMAERREAWQGKRGGHRKGHGHGHRGGMRRAAPPQE</sequence>
<dbReference type="EMBL" id="SMAF01000025">
    <property type="protein sequence ID" value="TCS93762.1"/>
    <property type="molecule type" value="Genomic_DNA"/>
</dbReference>
<evidence type="ECO:0000313" key="4">
    <source>
        <dbReference type="Proteomes" id="UP000294599"/>
    </source>
</evidence>
<keyword evidence="2" id="KW-0732">Signal</keyword>
<comment type="caution">
    <text evidence="3">The sequence shown here is derived from an EMBL/GenBank/DDBJ whole genome shotgun (WGS) entry which is preliminary data.</text>
</comment>
<organism evidence="3 4">
    <name type="scientific">Pseudofulvimonas gallinarii</name>
    <dbReference type="NCBI Taxonomy" id="634155"/>
    <lineage>
        <taxon>Bacteria</taxon>
        <taxon>Pseudomonadati</taxon>
        <taxon>Pseudomonadota</taxon>
        <taxon>Gammaproteobacteria</taxon>
        <taxon>Lysobacterales</taxon>
        <taxon>Rhodanobacteraceae</taxon>
        <taxon>Pseudofulvimonas</taxon>
    </lineage>
</organism>
<evidence type="ECO:0008006" key="5">
    <source>
        <dbReference type="Google" id="ProtNLM"/>
    </source>
</evidence>
<evidence type="ECO:0000256" key="2">
    <source>
        <dbReference type="SAM" id="SignalP"/>
    </source>
</evidence>
<dbReference type="Gene3D" id="1.20.120.1490">
    <property type="match status" value="1"/>
</dbReference>
<feature type="compositionally biased region" description="Basic and acidic residues" evidence="1">
    <location>
        <begin position="111"/>
        <end position="120"/>
    </location>
</feature>